<dbReference type="AlphaFoldDB" id="A0AAN7Z0V9"/>
<evidence type="ECO:0000313" key="3">
    <source>
        <dbReference type="Proteomes" id="UP001305414"/>
    </source>
</evidence>
<organism evidence="2 3">
    <name type="scientific">Xylaria bambusicola</name>
    <dbReference type="NCBI Taxonomy" id="326684"/>
    <lineage>
        <taxon>Eukaryota</taxon>
        <taxon>Fungi</taxon>
        <taxon>Dikarya</taxon>
        <taxon>Ascomycota</taxon>
        <taxon>Pezizomycotina</taxon>
        <taxon>Sordariomycetes</taxon>
        <taxon>Xylariomycetidae</taxon>
        <taxon>Xylariales</taxon>
        <taxon>Xylariaceae</taxon>
        <taxon>Xylaria</taxon>
    </lineage>
</organism>
<accession>A0AAN7Z0V9</accession>
<keyword evidence="3" id="KW-1185">Reference proteome</keyword>
<evidence type="ECO:0000259" key="1">
    <source>
        <dbReference type="Pfam" id="PF26640"/>
    </source>
</evidence>
<dbReference type="InterPro" id="IPR058525">
    <property type="entry name" value="DUF8212"/>
</dbReference>
<gene>
    <name evidence="2" type="ORF">RRF57_001548</name>
</gene>
<comment type="caution">
    <text evidence="2">The sequence shown here is derived from an EMBL/GenBank/DDBJ whole genome shotgun (WGS) entry which is preliminary data.</text>
</comment>
<reference evidence="2 3" key="1">
    <citation type="submission" date="2023-10" db="EMBL/GenBank/DDBJ databases">
        <title>Draft genome sequence of Xylaria bambusicola isolate GMP-LS, the root and basal stem rot pathogen of sugarcane in Indonesia.</title>
        <authorList>
            <person name="Selvaraj P."/>
            <person name="Muralishankar V."/>
            <person name="Muruganantham S."/>
            <person name="Sp S."/>
            <person name="Haryani S."/>
            <person name="Lau K.J.X."/>
            <person name="Naqvi N.I."/>
        </authorList>
    </citation>
    <scope>NUCLEOTIDE SEQUENCE [LARGE SCALE GENOMIC DNA]</scope>
    <source>
        <strain evidence="2">GMP-LS</strain>
    </source>
</reference>
<proteinExistence type="predicted"/>
<dbReference type="EMBL" id="JAWHQM010000002">
    <property type="protein sequence ID" value="KAK5625832.1"/>
    <property type="molecule type" value="Genomic_DNA"/>
</dbReference>
<evidence type="ECO:0000313" key="2">
    <source>
        <dbReference type="EMBL" id="KAK5625832.1"/>
    </source>
</evidence>
<protein>
    <recommendedName>
        <fullName evidence="1">DUF8212 domain-containing protein</fullName>
    </recommendedName>
</protein>
<sequence>MIAPPQVFFYDSTWTFRGSKHDWKGLLSKATGVDEAVLDNRMELRFVPVAQRFSWASKRQTTRTEDMAYCLLGIFNVNMPLIYGEGRRAFMRLQEEIAKESYDLSLFAWQQLDFSQNYRGILARSPEEFSNCGGIKHRIKGAIFPPNSPSQTGVFVLKPLQW</sequence>
<dbReference type="PANTHER" id="PTHR10622">
    <property type="entry name" value="HET DOMAIN-CONTAINING PROTEIN"/>
    <property type="match status" value="1"/>
</dbReference>
<name>A0AAN7Z0V9_9PEZI</name>
<dbReference type="Proteomes" id="UP001305414">
    <property type="component" value="Unassembled WGS sequence"/>
</dbReference>
<feature type="domain" description="DUF8212" evidence="1">
    <location>
        <begin position="88"/>
        <end position="112"/>
    </location>
</feature>
<dbReference type="PANTHER" id="PTHR10622:SF12">
    <property type="entry name" value="HET DOMAIN-CONTAINING PROTEIN"/>
    <property type="match status" value="1"/>
</dbReference>
<dbReference type="Pfam" id="PF26640">
    <property type="entry name" value="DUF8212"/>
    <property type="match status" value="1"/>
</dbReference>